<organism evidence="1 2">
    <name type="scientific">Allosaccharopolyspora coralli</name>
    <dbReference type="NCBI Taxonomy" id="2665642"/>
    <lineage>
        <taxon>Bacteria</taxon>
        <taxon>Bacillati</taxon>
        <taxon>Actinomycetota</taxon>
        <taxon>Actinomycetes</taxon>
        <taxon>Pseudonocardiales</taxon>
        <taxon>Pseudonocardiaceae</taxon>
        <taxon>Allosaccharopolyspora</taxon>
    </lineage>
</organism>
<reference evidence="2" key="1">
    <citation type="submission" date="2019-11" db="EMBL/GenBank/DDBJ databases">
        <title>The complete genome sequence of Saccharopolyspora sp. E2A.</title>
        <authorList>
            <person name="Zhang G."/>
        </authorList>
    </citation>
    <scope>NUCLEOTIDE SEQUENCE [LARGE SCALE GENOMIC DNA]</scope>
    <source>
        <strain evidence="2">E2A</strain>
    </source>
</reference>
<dbReference type="AlphaFoldDB" id="A0A5Q3Q9S9"/>
<protein>
    <submittedName>
        <fullName evidence="1">Phenylacetate--CoA ligase family protein</fullName>
    </submittedName>
</protein>
<dbReference type="PANTHER" id="PTHR43845">
    <property type="entry name" value="BLR5969 PROTEIN"/>
    <property type="match status" value="1"/>
</dbReference>
<dbReference type="RefSeq" id="WP_154076689.1">
    <property type="nucleotide sequence ID" value="NZ_CP045929.1"/>
</dbReference>
<dbReference type="KEGG" id="sace:GIY23_11730"/>
<evidence type="ECO:0000313" key="2">
    <source>
        <dbReference type="Proteomes" id="UP000371041"/>
    </source>
</evidence>
<keyword evidence="1" id="KW-0436">Ligase</keyword>
<gene>
    <name evidence="1" type="ORF">GIY23_11730</name>
</gene>
<sequence length="426" mass="46184">MTGLDTASQPDTHSQVGELVRYVRAHSPFYRRLYAAVPDHAKLTDLPVVPHSEYWQANTVQDNALLTGAHNDGVVFKSGGTTAAPKVSFYTRDEWREMSTTFATGLPAAGVVDGDRVANLFYAGELYSSFVFTLNTLQQAPVDTVQLAVGGAASADFVLSAVRDFSATVLAGLPTSLCQLAHHVRESVGSLPDVRLLLFSGEAFYGDQRRLISSAFPNARLRSLGYASVDGGIVGSPVADSDDTRLHRVFPGRVLEILCPETGAPVTKPGRAGRIVLTDLRRRLQPVVRYPTGDLAEWVDSEQGAFRLLGRSDEGARVGPVTVYLDDLRGVVEQACAGRLVTGVQVVLRRHAGKDELVLRVAGELGDREVFAERVRSGVDTIRPMFAHHVQRGLVHPLRVEDVEVADLAVNARSGKLVRLVDERAD</sequence>
<dbReference type="Gene3D" id="3.40.50.12780">
    <property type="entry name" value="N-terminal domain of ligase-like"/>
    <property type="match status" value="1"/>
</dbReference>
<dbReference type="Proteomes" id="UP000371041">
    <property type="component" value="Chromosome"/>
</dbReference>
<name>A0A5Q3Q9S9_9PSEU</name>
<accession>A0A5Q3Q9S9</accession>
<evidence type="ECO:0000313" key="1">
    <source>
        <dbReference type="EMBL" id="QGK70106.1"/>
    </source>
</evidence>
<dbReference type="GO" id="GO:0016874">
    <property type="term" value="F:ligase activity"/>
    <property type="evidence" value="ECO:0007669"/>
    <property type="project" value="UniProtKB-KW"/>
</dbReference>
<dbReference type="EMBL" id="CP045929">
    <property type="protein sequence ID" value="QGK70106.1"/>
    <property type="molecule type" value="Genomic_DNA"/>
</dbReference>
<dbReference type="PANTHER" id="PTHR43845:SF1">
    <property type="entry name" value="BLR5969 PROTEIN"/>
    <property type="match status" value="1"/>
</dbReference>
<dbReference type="InterPro" id="IPR042099">
    <property type="entry name" value="ANL_N_sf"/>
</dbReference>
<dbReference type="SUPFAM" id="SSF56801">
    <property type="entry name" value="Acetyl-CoA synthetase-like"/>
    <property type="match status" value="1"/>
</dbReference>
<keyword evidence="2" id="KW-1185">Reference proteome</keyword>
<proteinExistence type="predicted"/>